<sequence length="479" mass="53330">MPDQKQHRVLLAVRDKKACSALRGYFRLRGNVAEVGSGTDPEAAARASRPCAILLELRSGDGTLEKMRREFPDVPVVGIVPPLAEARFEAARWGVTTTLGLPLDEAEMIACLDAAFQALGCSCHPATSAPESTNSSLFDLPGLFHSHSSQHMIAIRDLIDKVATTSAAVLIRGESGVGKEIAARMVFRLSERRDRPFVKVNCAAIPNDLLESELFGFEAGAFTGAHRSKPGKFELANGGTLFLDEIAEMHPGLQAKLLHVLQDGEFARLGSKRDTSVDVRVICATNRNLETRVSEGLFREDLLYRINVVTVTIPPLRERREEIPGLIQYFLDKYSASYRRSVTPFDSAAREALIQHPWPGNIRELENLCKRYVIVGDATSMMRELQTKSDSPVLERRVRGRRKSSDSVTVLKMPTPIRPGLSLLEIGRQAARQAELQAIENMLVATRWNRREAARRLQVSYKALLNKMKQMQVQSERQH</sequence>
<dbReference type="InterPro" id="IPR025943">
    <property type="entry name" value="Sigma_54_int_dom_ATP-bd_2"/>
</dbReference>
<accession>A0A841JN08</accession>
<dbReference type="InterPro" id="IPR027417">
    <property type="entry name" value="P-loop_NTPase"/>
</dbReference>
<name>A0A841JN08_9BACT</name>
<keyword evidence="4 7" id="KW-0238">DNA-binding</keyword>
<dbReference type="GO" id="GO:0043565">
    <property type="term" value="F:sequence-specific DNA binding"/>
    <property type="evidence" value="ECO:0007669"/>
    <property type="project" value="InterPro"/>
</dbReference>
<dbReference type="PANTHER" id="PTHR32071">
    <property type="entry name" value="TRANSCRIPTIONAL REGULATORY PROTEIN"/>
    <property type="match status" value="1"/>
</dbReference>
<evidence type="ECO:0000259" key="6">
    <source>
        <dbReference type="PROSITE" id="PS50045"/>
    </source>
</evidence>
<evidence type="ECO:0000256" key="2">
    <source>
        <dbReference type="ARBA" id="ARBA00022840"/>
    </source>
</evidence>
<dbReference type="InterPro" id="IPR002078">
    <property type="entry name" value="Sigma_54_int"/>
</dbReference>
<evidence type="ECO:0000256" key="3">
    <source>
        <dbReference type="ARBA" id="ARBA00023015"/>
    </source>
</evidence>
<evidence type="ECO:0000256" key="5">
    <source>
        <dbReference type="ARBA" id="ARBA00023163"/>
    </source>
</evidence>
<reference evidence="7 8" key="1">
    <citation type="submission" date="2020-08" db="EMBL/GenBank/DDBJ databases">
        <title>Genomic Encyclopedia of Type Strains, Phase IV (KMG-IV): sequencing the most valuable type-strain genomes for metagenomic binning, comparative biology and taxonomic classification.</title>
        <authorList>
            <person name="Goeker M."/>
        </authorList>
    </citation>
    <scope>NUCLEOTIDE SEQUENCE [LARGE SCALE GENOMIC DNA]</scope>
    <source>
        <strain evidence="7 8">DSM 103733</strain>
    </source>
</reference>
<keyword evidence="1" id="KW-0547">Nucleotide-binding</keyword>
<dbReference type="AlphaFoldDB" id="A0A841JN08"/>
<dbReference type="CDD" id="cd00009">
    <property type="entry name" value="AAA"/>
    <property type="match status" value="1"/>
</dbReference>
<dbReference type="Gene3D" id="1.10.10.60">
    <property type="entry name" value="Homeodomain-like"/>
    <property type="match status" value="1"/>
</dbReference>
<gene>
    <name evidence="7" type="ORF">HNQ77_000458</name>
</gene>
<keyword evidence="5" id="KW-0804">Transcription</keyword>
<dbReference type="InterPro" id="IPR025944">
    <property type="entry name" value="Sigma_54_int_dom_CS"/>
</dbReference>
<dbReference type="SMART" id="SM00382">
    <property type="entry name" value="AAA"/>
    <property type="match status" value="1"/>
</dbReference>
<dbReference type="RefSeq" id="WP_050057735.1">
    <property type="nucleotide sequence ID" value="NZ_JACHEK010000001.1"/>
</dbReference>
<organism evidence="7 8">
    <name type="scientific">Silvibacterium bohemicum</name>
    <dbReference type="NCBI Taxonomy" id="1577686"/>
    <lineage>
        <taxon>Bacteria</taxon>
        <taxon>Pseudomonadati</taxon>
        <taxon>Acidobacteriota</taxon>
        <taxon>Terriglobia</taxon>
        <taxon>Terriglobales</taxon>
        <taxon>Acidobacteriaceae</taxon>
        <taxon>Silvibacterium</taxon>
    </lineage>
</organism>
<dbReference type="EMBL" id="JACHEK010000001">
    <property type="protein sequence ID" value="MBB6142520.1"/>
    <property type="molecule type" value="Genomic_DNA"/>
</dbReference>
<proteinExistence type="predicted"/>
<comment type="caution">
    <text evidence="7">The sequence shown here is derived from an EMBL/GenBank/DDBJ whole genome shotgun (WGS) entry which is preliminary data.</text>
</comment>
<dbReference type="GO" id="GO:0006355">
    <property type="term" value="P:regulation of DNA-templated transcription"/>
    <property type="evidence" value="ECO:0007669"/>
    <property type="project" value="InterPro"/>
</dbReference>
<evidence type="ECO:0000256" key="4">
    <source>
        <dbReference type="ARBA" id="ARBA00023125"/>
    </source>
</evidence>
<dbReference type="GO" id="GO:0005524">
    <property type="term" value="F:ATP binding"/>
    <property type="evidence" value="ECO:0007669"/>
    <property type="project" value="UniProtKB-KW"/>
</dbReference>
<dbReference type="InterPro" id="IPR058031">
    <property type="entry name" value="AAA_lid_NorR"/>
</dbReference>
<evidence type="ECO:0000313" key="7">
    <source>
        <dbReference type="EMBL" id="MBB6142520.1"/>
    </source>
</evidence>
<dbReference type="Pfam" id="PF02954">
    <property type="entry name" value="HTH_8"/>
    <property type="match status" value="1"/>
</dbReference>
<dbReference type="PROSITE" id="PS00688">
    <property type="entry name" value="SIGMA54_INTERACT_3"/>
    <property type="match status" value="1"/>
</dbReference>
<dbReference type="PROSITE" id="PS50045">
    <property type="entry name" value="SIGMA54_INTERACT_4"/>
    <property type="match status" value="1"/>
</dbReference>
<dbReference type="SUPFAM" id="SSF52172">
    <property type="entry name" value="CheY-like"/>
    <property type="match status" value="1"/>
</dbReference>
<evidence type="ECO:0000313" key="8">
    <source>
        <dbReference type="Proteomes" id="UP000538666"/>
    </source>
</evidence>
<dbReference type="InterPro" id="IPR002197">
    <property type="entry name" value="HTH_Fis"/>
</dbReference>
<evidence type="ECO:0000256" key="1">
    <source>
        <dbReference type="ARBA" id="ARBA00022741"/>
    </source>
</evidence>
<keyword evidence="8" id="KW-1185">Reference proteome</keyword>
<dbReference type="Pfam" id="PF25601">
    <property type="entry name" value="AAA_lid_14"/>
    <property type="match status" value="1"/>
</dbReference>
<dbReference type="Proteomes" id="UP000538666">
    <property type="component" value="Unassembled WGS sequence"/>
</dbReference>
<dbReference type="Gene3D" id="1.10.8.60">
    <property type="match status" value="1"/>
</dbReference>
<dbReference type="InterPro" id="IPR009057">
    <property type="entry name" value="Homeodomain-like_sf"/>
</dbReference>
<keyword evidence="2" id="KW-0067">ATP-binding</keyword>
<keyword evidence="3" id="KW-0805">Transcription regulation</keyword>
<dbReference type="PROSITE" id="PS00676">
    <property type="entry name" value="SIGMA54_INTERACT_2"/>
    <property type="match status" value="1"/>
</dbReference>
<dbReference type="Pfam" id="PF00158">
    <property type="entry name" value="Sigma54_activat"/>
    <property type="match status" value="1"/>
</dbReference>
<dbReference type="SUPFAM" id="SSF52540">
    <property type="entry name" value="P-loop containing nucleoside triphosphate hydrolases"/>
    <property type="match status" value="1"/>
</dbReference>
<dbReference type="Gene3D" id="3.40.50.300">
    <property type="entry name" value="P-loop containing nucleotide triphosphate hydrolases"/>
    <property type="match status" value="1"/>
</dbReference>
<dbReference type="InterPro" id="IPR011006">
    <property type="entry name" value="CheY-like_superfamily"/>
</dbReference>
<protein>
    <submittedName>
        <fullName evidence="7">DNA-binding NtrC family response regulator</fullName>
    </submittedName>
</protein>
<dbReference type="InterPro" id="IPR003593">
    <property type="entry name" value="AAA+_ATPase"/>
</dbReference>
<dbReference type="OrthoDB" id="110806at2"/>
<dbReference type="SUPFAM" id="SSF46689">
    <property type="entry name" value="Homeodomain-like"/>
    <property type="match status" value="1"/>
</dbReference>
<dbReference type="FunFam" id="3.40.50.300:FF:000006">
    <property type="entry name" value="DNA-binding transcriptional regulator NtrC"/>
    <property type="match status" value="1"/>
</dbReference>
<feature type="domain" description="Sigma-54 factor interaction" evidence="6">
    <location>
        <begin position="149"/>
        <end position="374"/>
    </location>
</feature>